<dbReference type="Pfam" id="PF00512">
    <property type="entry name" value="HisKA"/>
    <property type="match status" value="1"/>
</dbReference>
<feature type="domain" description="Histidine kinase" evidence="10">
    <location>
        <begin position="444"/>
        <end position="666"/>
    </location>
</feature>
<keyword evidence="5" id="KW-0547">Nucleotide-binding</keyword>
<dbReference type="EC" id="2.7.13.3" evidence="2"/>
<evidence type="ECO:0000259" key="13">
    <source>
        <dbReference type="PROSITE" id="PS50113"/>
    </source>
</evidence>
<proteinExistence type="predicted"/>
<dbReference type="InterPro" id="IPR003594">
    <property type="entry name" value="HATPase_dom"/>
</dbReference>
<feature type="domain" description="Response regulatory" evidence="11">
    <location>
        <begin position="686"/>
        <end position="802"/>
    </location>
</feature>
<dbReference type="PROSITE" id="PS50110">
    <property type="entry name" value="RESPONSE_REGULATORY"/>
    <property type="match status" value="1"/>
</dbReference>
<dbReference type="InterPro" id="IPR003661">
    <property type="entry name" value="HisK_dim/P_dom"/>
</dbReference>
<accession>A0A395M516</accession>
<dbReference type="GO" id="GO:0005524">
    <property type="term" value="F:ATP binding"/>
    <property type="evidence" value="ECO:0007669"/>
    <property type="project" value="UniProtKB-KW"/>
</dbReference>
<feature type="domain" description="PAS" evidence="12">
    <location>
        <begin position="306"/>
        <end position="377"/>
    </location>
</feature>
<evidence type="ECO:0000256" key="1">
    <source>
        <dbReference type="ARBA" id="ARBA00000085"/>
    </source>
</evidence>
<dbReference type="Gene3D" id="3.30.450.40">
    <property type="match status" value="1"/>
</dbReference>
<dbReference type="Pfam" id="PF02518">
    <property type="entry name" value="HATPase_c"/>
    <property type="match status" value="1"/>
</dbReference>
<dbReference type="Gene3D" id="3.30.450.20">
    <property type="entry name" value="PAS domain"/>
    <property type="match status" value="2"/>
</dbReference>
<evidence type="ECO:0000313" key="14">
    <source>
        <dbReference type="EMBL" id="RFM25034.1"/>
    </source>
</evidence>
<evidence type="ECO:0000256" key="2">
    <source>
        <dbReference type="ARBA" id="ARBA00012438"/>
    </source>
</evidence>
<evidence type="ECO:0000256" key="4">
    <source>
        <dbReference type="ARBA" id="ARBA00022679"/>
    </source>
</evidence>
<dbReference type="GO" id="GO:0006355">
    <property type="term" value="P:regulation of DNA-templated transcription"/>
    <property type="evidence" value="ECO:0007669"/>
    <property type="project" value="InterPro"/>
</dbReference>
<dbReference type="CDD" id="cd00130">
    <property type="entry name" value="PAS"/>
    <property type="match status" value="1"/>
</dbReference>
<dbReference type="NCBIfam" id="TIGR00229">
    <property type="entry name" value="sensory_box"/>
    <property type="match status" value="1"/>
</dbReference>
<dbReference type="CDD" id="cd17546">
    <property type="entry name" value="REC_hyHK_CKI1_RcsC-like"/>
    <property type="match status" value="1"/>
</dbReference>
<dbReference type="PROSITE" id="PS50113">
    <property type="entry name" value="PAC"/>
    <property type="match status" value="1"/>
</dbReference>
<evidence type="ECO:0000259" key="10">
    <source>
        <dbReference type="PROSITE" id="PS50109"/>
    </source>
</evidence>
<dbReference type="SMART" id="SM00065">
    <property type="entry name" value="GAF"/>
    <property type="match status" value="1"/>
</dbReference>
<evidence type="ECO:0000259" key="12">
    <source>
        <dbReference type="PROSITE" id="PS50112"/>
    </source>
</evidence>
<evidence type="ECO:0000256" key="9">
    <source>
        <dbReference type="PROSITE-ProRule" id="PRU00169"/>
    </source>
</evidence>
<evidence type="ECO:0000256" key="6">
    <source>
        <dbReference type="ARBA" id="ARBA00022777"/>
    </source>
</evidence>
<dbReference type="SUPFAM" id="SSF55781">
    <property type="entry name" value="GAF domain-like"/>
    <property type="match status" value="1"/>
</dbReference>
<dbReference type="InterPro" id="IPR035965">
    <property type="entry name" value="PAS-like_dom_sf"/>
</dbReference>
<dbReference type="AlphaFoldDB" id="A0A395M516"/>
<evidence type="ECO:0000259" key="11">
    <source>
        <dbReference type="PROSITE" id="PS50110"/>
    </source>
</evidence>
<dbReference type="Gene3D" id="1.10.287.130">
    <property type="match status" value="1"/>
</dbReference>
<reference evidence="14 15" key="1">
    <citation type="journal article" date="2011" name="ISME J.">
        <title>Community ecology of hot spring cyanobacterial mats: predominant populations and their functional potential.</title>
        <authorList>
            <person name="Klatt C.G."/>
            <person name="Wood J.M."/>
            <person name="Rusch D.B."/>
            <person name="Bateson M.M."/>
            <person name="Hamamura N."/>
            <person name="Heidelberg J.F."/>
            <person name="Grossman A.R."/>
            <person name="Bhaya D."/>
            <person name="Cohan F.M."/>
            <person name="Kuhl M."/>
            <person name="Bryant D.A."/>
            <person name="Ward D.M."/>
        </authorList>
    </citation>
    <scope>NUCLEOTIDE SEQUENCE [LARGE SCALE GENOMIC DNA]</scope>
    <source>
        <strain evidence="14">OS</strain>
    </source>
</reference>
<dbReference type="InterPro" id="IPR000700">
    <property type="entry name" value="PAS-assoc_C"/>
</dbReference>
<dbReference type="PROSITE" id="PS50112">
    <property type="entry name" value="PAS"/>
    <property type="match status" value="2"/>
</dbReference>
<comment type="catalytic activity">
    <reaction evidence="1">
        <text>ATP + protein L-histidine = ADP + protein N-phospho-L-histidine.</text>
        <dbReference type="EC" id="2.7.13.3"/>
    </reaction>
</comment>
<dbReference type="InterPro" id="IPR001789">
    <property type="entry name" value="Sig_transdc_resp-reg_receiver"/>
</dbReference>
<dbReference type="InterPro" id="IPR000014">
    <property type="entry name" value="PAS"/>
</dbReference>
<gene>
    <name evidence="14" type="ORF">D0433_02300</name>
</gene>
<keyword evidence="3 9" id="KW-0597">Phosphoprotein</keyword>
<evidence type="ECO:0000256" key="5">
    <source>
        <dbReference type="ARBA" id="ARBA00022741"/>
    </source>
</evidence>
<dbReference type="SMART" id="SM00387">
    <property type="entry name" value="HATPase_c"/>
    <property type="match status" value="1"/>
</dbReference>
<dbReference type="InterPro" id="IPR011006">
    <property type="entry name" value="CheY-like_superfamily"/>
</dbReference>
<feature type="modified residue" description="4-aspartylphosphate" evidence="9">
    <location>
        <position position="737"/>
    </location>
</feature>
<dbReference type="InterPro" id="IPR029016">
    <property type="entry name" value="GAF-like_dom_sf"/>
</dbReference>
<dbReference type="SUPFAM" id="SSF55785">
    <property type="entry name" value="PYP-like sensor domain (PAS domain)"/>
    <property type="match status" value="2"/>
</dbReference>
<dbReference type="Gene3D" id="3.30.565.10">
    <property type="entry name" value="Histidine kinase-like ATPase, C-terminal domain"/>
    <property type="match status" value="1"/>
</dbReference>
<keyword evidence="8" id="KW-0902">Two-component regulatory system</keyword>
<dbReference type="GO" id="GO:0000155">
    <property type="term" value="F:phosphorelay sensor kinase activity"/>
    <property type="evidence" value="ECO:0007669"/>
    <property type="project" value="InterPro"/>
</dbReference>
<dbReference type="SUPFAM" id="SSF55874">
    <property type="entry name" value="ATPase domain of HSP90 chaperone/DNA topoisomerase II/histidine kinase"/>
    <property type="match status" value="1"/>
</dbReference>
<dbReference type="InterPro" id="IPR003018">
    <property type="entry name" value="GAF"/>
</dbReference>
<sequence>MLHRIPAKAPSLQRRESKLVTMVEIDQILLAERDLNRKNCQPLLQHFGTLADAERVSVFKNQADSDGVLRTSLIAEWCTETQMAQLGNPQLENVPYSEKLEPIKQILSTNTPLMFRAEELSAEESALFVAKGAKAALLLPVFVGGKFYGIIGAEKHASAELWDEETLGFLKVTVASISMALERKYAEKELAEAKEQFQAVLDALPGFVSWVDSNLTYLGLNQYLAATLGGTPKDYIGKKVGFMNPRFYDFLKQLFDSPYQGNIMEDSVVIHGRRFHHLIVAQKYQQGKAAVCVGIDITDRKIMEEKLREQAALLDITHDAVILQDLEGRTLYWNESAKRMYGWTKEEVLGKNIRHELYAESDLARYDEINRAILEKGSWMGELRQRTKDGKTIIVESRCTIVPNESGQASKILIVNTDITEKKNLESQMLRNQRMDSIGLLASGIAHDMNNVLAPILSSLALIRAKSSDEQIQRWVSLLEQSAQRGKELMRQILSFTRGESGEKAVIDLGKLAEEAYRFISQVFPKEIEIQLEVPSALWMILGETTKIYQALLNLCVNARDAMPNGGRLTIKLENVEITAAQKSFHINAKEGEYVRLTVSDTGTGIPPEVLDKIFEPFFTTKEVGKGTGLGLSVVYSVMNSHGGFIDVKTEVGKGTAFMLYFPATKSEQSEQIDEPLETMFGCGEGILLVEDELAVREVTSAILLSMGYSVLTAKNGAEAVALFVQHQREIHLLLTDLMMPVMDGIACIHAIRSINPSLPVVAMTGLMNEEKAAKLSQLGIQGSINKPFRAEALLKTVSQALKQVTARTSPSS</sequence>
<dbReference type="InterPro" id="IPR036890">
    <property type="entry name" value="HATPase_C_sf"/>
</dbReference>
<dbReference type="InterPro" id="IPR004358">
    <property type="entry name" value="Sig_transdc_His_kin-like_C"/>
</dbReference>
<name>A0A395M516_9BACT</name>
<dbReference type="Pfam" id="PF01590">
    <property type="entry name" value="GAF"/>
    <property type="match status" value="1"/>
</dbReference>
<dbReference type="PANTHER" id="PTHR43065">
    <property type="entry name" value="SENSOR HISTIDINE KINASE"/>
    <property type="match status" value="1"/>
</dbReference>
<dbReference type="InterPro" id="IPR036097">
    <property type="entry name" value="HisK_dim/P_sf"/>
</dbReference>
<dbReference type="Proteomes" id="UP000266389">
    <property type="component" value="Unassembled WGS sequence"/>
</dbReference>
<dbReference type="SMART" id="SM00448">
    <property type="entry name" value="REC"/>
    <property type="match status" value="1"/>
</dbReference>
<feature type="domain" description="PAS" evidence="12">
    <location>
        <begin position="193"/>
        <end position="262"/>
    </location>
</feature>
<dbReference type="Gene3D" id="3.40.50.2300">
    <property type="match status" value="1"/>
</dbReference>
<evidence type="ECO:0000313" key="15">
    <source>
        <dbReference type="Proteomes" id="UP000266389"/>
    </source>
</evidence>
<dbReference type="InterPro" id="IPR001610">
    <property type="entry name" value="PAC"/>
</dbReference>
<dbReference type="InterPro" id="IPR013767">
    <property type="entry name" value="PAS_fold"/>
</dbReference>
<dbReference type="EMBL" id="PHFL01000010">
    <property type="protein sequence ID" value="RFM25034.1"/>
    <property type="molecule type" value="Genomic_DNA"/>
</dbReference>
<organism evidence="14 15">
    <name type="scientific">Candidatus Thermochlorobacter aerophilus</name>
    <dbReference type="NCBI Taxonomy" id="1868324"/>
    <lineage>
        <taxon>Bacteria</taxon>
        <taxon>Pseudomonadati</taxon>
        <taxon>Chlorobiota</taxon>
        <taxon>Chlorobiia</taxon>
        <taxon>Chlorobiales</taxon>
        <taxon>Candidatus Thermochlorobacteriaceae</taxon>
        <taxon>Candidatus Thermochlorobacter</taxon>
    </lineage>
</organism>
<keyword evidence="4" id="KW-0808">Transferase</keyword>
<protein>
    <recommendedName>
        <fullName evidence="2">histidine kinase</fullName>
        <ecNumber evidence="2">2.7.13.3</ecNumber>
    </recommendedName>
</protein>
<comment type="caution">
    <text evidence="14">The sequence shown here is derived from an EMBL/GenBank/DDBJ whole genome shotgun (WGS) entry which is preliminary data.</text>
</comment>
<dbReference type="SUPFAM" id="SSF47384">
    <property type="entry name" value="Homodimeric domain of signal transducing histidine kinase"/>
    <property type="match status" value="1"/>
</dbReference>
<keyword evidence="6" id="KW-0418">Kinase</keyword>
<evidence type="ECO:0000256" key="8">
    <source>
        <dbReference type="ARBA" id="ARBA00023012"/>
    </source>
</evidence>
<evidence type="ECO:0000256" key="7">
    <source>
        <dbReference type="ARBA" id="ARBA00022840"/>
    </source>
</evidence>
<dbReference type="SMART" id="SM00388">
    <property type="entry name" value="HisKA"/>
    <property type="match status" value="1"/>
</dbReference>
<keyword evidence="7" id="KW-0067">ATP-binding</keyword>
<dbReference type="InterPro" id="IPR005467">
    <property type="entry name" value="His_kinase_dom"/>
</dbReference>
<feature type="domain" description="PAC" evidence="13">
    <location>
        <begin position="379"/>
        <end position="431"/>
    </location>
</feature>
<dbReference type="PANTHER" id="PTHR43065:SF46">
    <property type="entry name" value="C4-DICARBOXYLATE TRANSPORT SENSOR PROTEIN DCTB"/>
    <property type="match status" value="1"/>
</dbReference>
<dbReference type="PRINTS" id="PR00344">
    <property type="entry name" value="BCTRLSENSOR"/>
</dbReference>
<dbReference type="SMART" id="SM00091">
    <property type="entry name" value="PAS"/>
    <property type="match status" value="2"/>
</dbReference>
<evidence type="ECO:0000256" key="3">
    <source>
        <dbReference type="ARBA" id="ARBA00022553"/>
    </source>
</evidence>
<dbReference type="SMART" id="SM00086">
    <property type="entry name" value="PAC"/>
    <property type="match status" value="1"/>
</dbReference>
<dbReference type="PROSITE" id="PS50109">
    <property type="entry name" value="HIS_KIN"/>
    <property type="match status" value="1"/>
</dbReference>
<dbReference type="Pfam" id="PF00072">
    <property type="entry name" value="Response_reg"/>
    <property type="match status" value="1"/>
</dbReference>
<dbReference type="SUPFAM" id="SSF52172">
    <property type="entry name" value="CheY-like"/>
    <property type="match status" value="1"/>
</dbReference>
<dbReference type="Pfam" id="PF00989">
    <property type="entry name" value="PAS"/>
    <property type="match status" value="1"/>
</dbReference>